<reference evidence="8" key="1">
    <citation type="submission" date="2023-05" db="EMBL/GenBank/DDBJ databases">
        <title>Sedimentitalea sp. nov. JM2-8.</title>
        <authorList>
            <person name="Huang J."/>
        </authorList>
    </citation>
    <scope>NUCLEOTIDE SEQUENCE [LARGE SCALE GENOMIC DNA]</scope>
    <source>
        <strain evidence="8">KHS03</strain>
    </source>
</reference>
<evidence type="ECO:0000313" key="8">
    <source>
        <dbReference type="Proteomes" id="UP001255416"/>
    </source>
</evidence>
<sequence>MTDIVDKQTRSRMMAGIKGKDTKPELVLRRALHARGFRYRLHSKNVPGRPDLVFPKHHAIVFVHGCFWHRHEGCRYTTTPSTRPEFWQAKFDANVIRDAAIGDQVIEAGWRVATVWECSLRKADQLTATVELLSAWLLSDSRQLEVGEKNIKHSE</sequence>
<keyword evidence="1 6" id="KW-0540">Nuclease</keyword>
<dbReference type="NCBIfam" id="TIGR00632">
    <property type="entry name" value="vsr"/>
    <property type="match status" value="1"/>
</dbReference>
<keyword evidence="2 6" id="KW-0255">Endonuclease</keyword>
<evidence type="ECO:0000256" key="3">
    <source>
        <dbReference type="ARBA" id="ARBA00022763"/>
    </source>
</evidence>
<gene>
    <name evidence="7" type="ORF">QO231_19385</name>
</gene>
<dbReference type="CDD" id="cd00221">
    <property type="entry name" value="Vsr"/>
    <property type="match status" value="1"/>
</dbReference>
<keyword evidence="5 6" id="KW-0234">DNA repair</keyword>
<dbReference type="GO" id="GO:0004519">
    <property type="term" value="F:endonuclease activity"/>
    <property type="evidence" value="ECO:0007669"/>
    <property type="project" value="UniProtKB-KW"/>
</dbReference>
<evidence type="ECO:0000256" key="4">
    <source>
        <dbReference type="ARBA" id="ARBA00022801"/>
    </source>
</evidence>
<dbReference type="Gene3D" id="3.40.960.10">
    <property type="entry name" value="VSR Endonuclease"/>
    <property type="match status" value="1"/>
</dbReference>
<evidence type="ECO:0000256" key="5">
    <source>
        <dbReference type="ARBA" id="ARBA00023204"/>
    </source>
</evidence>
<keyword evidence="4 6" id="KW-0378">Hydrolase</keyword>
<evidence type="ECO:0000256" key="1">
    <source>
        <dbReference type="ARBA" id="ARBA00022722"/>
    </source>
</evidence>
<dbReference type="InterPro" id="IPR011335">
    <property type="entry name" value="Restrct_endonuc-II-like"/>
</dbReference>
<dbReference type="EMBL" id="JASMWN010000018">
    <property type="protein sequence ID" value="MDU9006001.1"/>
    <property type="molecule type" value="Genomic_DNA"/>
</dbReference>
<dbReference type="InterPro" id="IPR004603">
    <property type="entry name" value="DNA_mismatch_endonuc_vsr"/>
</dbReference>
<dbReference type="Pfam" id="PF03852">
    <property type="entry name" value="Vsr"/>
    <property type="match status" value="1"/>
</dbReference>
<comment type="function">
    <text evidence="6">May nick specific sequences that contain T:G mispairs resulting from m5C-deamination.</text>
</comment>
<dbReference type="EC" id="3.1.-.-" evidence="6"/>
<dbReference type="Proteomes" id="UP001255416">
    <property type="component" value="Unassembled WGS sequence"/>
</dbReference>
<evidence type="ECO:0000256" key="6">
    <source>
        <dbReference type="PIRNR" id="PIRNR018267"/>
    </source>
</evidence>
<name>A0ABU3VIJ0_9RHOB</name>
<evidence type="ECO:0000256" key="2">
    <source>
        <dbReference type="ARBA" id="ARBA00022759"/>
    </source>
</evidence>
<dbReference type="PIRSF" id="PIRSF018267">
    <property type="entry name" value="VSR_endonuc"/>
    <property type="match status" value="1"/>
</dbReference>
<keyword evidence="3 6" id="KW-0227">DNA damage</keyword>
<protein>
    <recommendedName>
        <fullName evidence="6">Very short patch repair endonuclease</fullName>
        <ecNumber evidence="6">3.1.-.-</ecNumber>
    </recommendedName>
</protein>
<keyword evidence="8" id="KW-1185">Reference proteome</keyword>
<organism evidence="7 8">
    <name type="scientific">Sedimentitalea todarodis</name>
    <dbReference type="NCBI Taxonomy" id="1631240"/>
    <lineage>
        <taxon>Bacteria</taxon>
        <taxon>Pseudomonadati</taxon>
        <taxon>Pseudomonadota</taxon>
        <taxon>Alphaproteobacteria</taxon>
        <taxon>Rhodobacterales</taxon>
        <taxon>Paracoccaceae</taxon>
        <taxon>Sedimentitalea</taxon>
    </lineage>
</organism>
<proteinExistence type="inferred from homology"/>
<accession>A0ABU3VIJ0</accession>
<dbReference type="RefSeq" id="WP_316780280.1">
    <property type="nucleotide sequence ID" value="NZ_JASMWN010000018.1"/>
</dbReference>
<comment type="caution">
    <text evidence="7">The sequence shown here is derived from an EMBL/GenBank/DDBJ whole genome shotgun (WGS) entry which is preliminary data.</text>
</comment>
<evidence type="ECO:0000313" key="7">
    <source>
        <dbReference type="EMBL" id="MDU9006001.1"/>
    </source>
</evidence>
<dbReference type="SUPFAM" id="SSF52980">
    <property type="entry name" value="Restriction endonuclease-like"/>
    <property type="match status" value="1"/>
</dbReference>
<comment type="similarity">
    <text evidence="6">Belongs to the vsr family.</text>
</comment>